<organism evidence="4 5">
    <name type="scientific">Thalassiosira oceanica</name>
    <name type="common">Marine diatom</name>
    <dbReference type="NCBI Taxonomy" id="159749"/>
    <lineage>
        <taxon>Eukaryota</taxon>
        <taxon>Sar</taxon>
        <taxon>Stramenopiles</taxon>
        <taxon>Ochrophyta</taxon>
        <taxon>Bacillariophyta</taxon>
        <taxon>Coscinodiscophyceae</taxon>
        <taxon>Thalassiosirophycidae</taxon>
        <taxon>Thalassiosirales</taxon>
        <taxon>Thalassiosiraceae</taxon>
        <taxon>Thalassiosira</taxon>
    </lineage>
</organism>
<dbReference type="Proteomes" id="UP000266841">
    <property type="component" value="Unassembled WGS sequence"/>
</dbReference>
<evidence type="ECO:0000259" key="3">
    <source>
        <dbReference type="Pfam" id="PF01073"/>
    </source>
</evidence>
<dbReference type="PANTHER" id="PTHR10366:SF564">
    <property type="entry name" value="STEROL-4-ALPHA-CARBOXYLATE 3-DEHYDROGENASE, DECARBOXYLATING"/>
    <property type="match status" value="1"/>
</dbReference>
<comment type="similarity">
    <text evidence="2">Belongs to the 3-beta-HSD family.</text>
</comment>
<keyword evidence="1 2" id="KW-0560">Oxidoreductase</keyword>
<dbReference type="GO" id="GO:0016616">
    <property type="term" value="F:oxidoreductase activity, acting on the CH-OH group of donors, NAD or NADP as acceptor"/>
    <property type="evidence" value="ECO:0007669"/>
    <property type="project" value="InterPro"/>
</dbReference>
<proteinExistence type="inferred from homology"/>
<evidence type="ECO:0000256" key="2">
    <source>
        <dbReference type="RuleBase" id="RU004475"/>
    </source>
</evidence>
<keyword evidence="5" id="KW-1185">Reference proteome</keyword>
<evidence type="ECO:0000313" key="5">
    <source>
        <dbReference type="Proteomes" id="UP000266841"/>
    </source>
</evidence>
<dbReference type="Pfam" id="PF01073">
    <property type="entry name" value="3Beta_HSD"/>
    <property type="match status" value="1"/>
</dbReference>
<dbReference type="OMA" id="RYILGHQ"/>
<evidence type="ECO:0000256" key="1">
    <source>
        <dbReference type="ARBA" id="ARBA00023002"/>
    </source>
</evidence>
<dbReference type="InterPro" id="IPR036291">
    <property type="entry name" value="NAD(P)-bd_dom_sf"/>
</dbReference>
<dbReference type="OrthoDB" id="2735536at2759"/>
<dbReference type="EMBL" id="AGNL01021871">
    <property type="protein sequence ID" value="EJK59983.1"/>
    <property type="molecule type" value="Genomic_DNA"/>
</dbReference>
<dbReference type="GO" id="GO:0006694">
    <property type="term" value="P:steroid biosynthetic process"/>
    <property type="evidence" value="ECO:0007669"/>
    <property type="project" value="InterPro"/>
</dbReference>
<dbReference type="SUPFAM" id="SSF51735">
    <property type="entry name" value="NAD(P)-binding Rossmann-fold domains"/>
    <property type="match status" value="1"/>
</dbReference>
<dbReference type="Gene3D" id="3.40.50.720">
    <property type="entry name" value="NAD(P)-binding Rossmann-like Domain"/>
    <property type="match status" value="1"/>
</dbReference>
<reference evidence="4 5" key="1">
    <citation type="journal article" date="2012" name="Genome Biol.">
        <title>Genome and low-iron response of an oceanic diatom adapted to chronic iron limitation.</title>
        <authorList>
            <person name="Lommer M."/>
            <person name="Specht M."/>
            <person name="Roy A.S."/>
            <person name="Kraemer L."/>
            <person name="Andreson R."/>
            <person name="Gutowska M.A."/>
            <person name="Wolf J."/>
            <person name="Bergner S.V."/>
            <person name="Schilhabel M.B."/>
            <person name="Klostermeier U.C."/>
            <person name="Beiko R.G."/>
            <person name="Rosenstiel P."/>
            <person name="Hippler M."/>
            <person name="Laroche J."/>
        </authorList>
    </citation>
    <scope>NUCLEOTIDE SEQUENCE [LARGE SCALE GENOMIC DNA]</scope>
    <source>
        <strain evidence="4 5">CCMP1005</strain>
    </source>
</reference>
<accession>K0S1L3</accession>
<feature type="domain" description="3-beta hydroxysteroid dehydrogenase/isomerase" evidence="3">
    <location>
        <begin position="43"/>
        <end position="185"/>
    </location>
</feature>
<protein>
    <recommendedName>
        <fullName evidence="3">3-beta hydroxysteroid dehydrogenase/isomerase domain-containing protein</fullName>
    </recommendedName>
</protein>
<dbReference type="AlphaFoldDB" id="K0S1L3"/>
<comment type="caution">
    <text evidence="4">The sequence shown here is derived from an EMBL/GenBank/DDBJ whole genome shotgun (WGS) entry which is preliminary data.</text>
</comment>
<evidence type="ECO:0000313" key="4">
    <source>
        <dbReference type="EMBL" id="EJK59983.1"/>
    </source>
</evidence>
<name>K0S1L3_THAOC</name>
<dbReference type="PANTHER" id="PTHR10366">
    <property type="entry name" value="NAD DEPENDENT EPIMERASE/DEHYDRATASE"/>
    <property type="match status" value="1"/>
</dbReference>
<dbReference type="InterPro" id="IPR050425">
    <property type="entry name" value="NAD(P)_dehydrat-like"/>
</dbReference>
<gene>
    <name evidence="4" type="ORF">THAOC_19739</name>
</gene>
<sequence>MTKATVVTVTGVTGDFKVRETVRDKSSKSKMDMLKKAFGEELFGRLDLVEADLLDEESLISACEGSTYIVHTASPVLFNSKDEDKLVKPAVSGTVAIMKAARKHGVKKVVITSSTAAIVAGHKDRTTAFTEEDWSKLEDDTGAYFKSKTLAEKAAWDFVKDLPEEERFGLVTINPVIVLGPTLTGGYSETVDLGKQIVMGDIPMYPQTTIPVVDVRDVSNAHLQAVLRDDADGNRFILSAETVDMIKLSECLVQTYGKDYNIEPKAMSWLMCGFMALFNEEVREQFKLWKKVIAFDGSKATRMLGIQYIKHDRMMNDMVPSLIETGYIPDKRSSSKVAN</sequence>
<dbReference type="InterPro" id="IPR002225">
    <property type="entry name" value="3Beta_OHSteriod_DH/Estase"/>
</dbReference>
<dbReference type="eggNOG" id="KOG1502">
    <property type="taxonomic scope" value="Eukaryota"/>
</dbReference>